<protein>
    <submittedName>
        <fullName evidence="7">TetR family transcriptional regulator</fullName>
    </submittedName>
</protein>
<dbReference type="InterPro" id="IPR050109">
    <property type="entry name" value="HTH-type_TetR-like_transc_reg"/>
</dbReference>
<dbReference type="PANTHER" id="PTHR30055:SF234">
    <property type="entry name" value="HTH-TYPE TRANSCRIPTIONAL REGULATOR BETI"/>
    <property type="match status" value="1"/>
</dbReference>
<dbReference type="AlphaFoldDB" id="A0A074U787"/>
<comment type="caution">
    <text evidence="7">The sequence shown here is derived from an EMBL/GenBank/DDBJ whole genome shotgun (WGS) entry which is preliminary data.</text>
</comment>
<dbReference type="InterPro" id="IPR001647">
    <property type="entry name" value="HTH_TetR"/>
</dbReference>
<dbReference type="SUPFAM" id="SSF46689">
    <property type="entry name" value="Homeodomain-like"/>
    <property type="match status" value="1"/>
</dbReference>
<dbReference type="PROSITE" id="PS50977">
    <property type="entry name" value="HTH_TETR_2"/>
    <property type="match status" value="1"/>
</dbReference>
<organism evidence="7 8">
    <name type="scientific">Thioclava dalianensis</name>
    <dbReference type="NCBI Taxonomy" id="1185766"/>
    <lineage>
        <taxon>Bacteria</taxon>
        <taxon>Pseudomonadati</taxon>
        <taxon>Pseudomonadota</taxon>
        <taxon>Alphaproteobacteria</taxon>
        <taxon>Rhodobacterales</taxon>
        <taxon>Paracoccaceae</taxon>
        <taxon>Thioclava</taxon>
    </lineage>
</organism>
<gene>
    <name evidence="7" type="ORF">DL1_15705</name>
</gene>
<keyword evidence="3" id="KW-0804">Transcription</keyword>
<dbReference type="Proteomes" id="UP000027725">
    <property type="component" value="Unassembled WGS sequence"/>
</dbReference>
<dbReference type="OrthoDB" id="3218408at2"/>
<evidence type="ECO:0000256" key="4">
    <source>
        <dbReference type="PROSITE-ProRule" id="PRU00335"/>
    </source>
</evidence>
<sequence>MTRHGDMDTGWRGSREGWLDAARAALIEGGVDAVKIQPLAKRLKLSRTSFYWFFKDRDALLAALCEDWEAGTTAPLLAATQAYAATDTEAMLNVIACFLSGAFDAGLEYALRAWALSDDQIAETLRAADDQRLAALREMLAAHGHGPDEADARARAVYLVQIGYISMRTEETLEIRLSRIAHYVEIFTGRSATAEELARCEAQLYQAQDAHAEGGPSRPPNDGDDTA</sequence>
<dbReference type="eggNOG" id="COG1309">
    <property type="taxonomic scope" value="Bacteria"/>
</dbReference>
<dbReference type="RefSeq" id="WP_081856263.1">
    <property type="nucleotide sequence ID" value="NZ_FOVB01000002.1"/>
</dbReference>
<evidence type="ECO:0000256" key="2">
    <source>
        <dbReference type="ARBA" id="ARBA00023125"/>
    </source>
</evidence>
<evidence type="ECO:0000313" key="8">
    <source>
        <dbReference type="Proteomes" id="UP000027725"/>
    </source>
</evidence>
<reference evidence="7 8" key="1">
    <citation type="submission" date="2014-03" db="EMBL/GenBank/DDBJ databases">
        <title>The draft genome sequence of Thioclava dalianensis DLFJ1-1.</title>
        <authorList>
            <person name="Lai Q."/>
            <person name="Shao Z."/>
        </authorList>
    </citation>
    <scope>NUCLEOTIDE SEQUENCE [LARGE SCALE GENOMIC DNA]</scope>
    <source>
        <strain evidence="7 8">DLFJ1-1</strain>
    </source>
</reference>
<evidence type="ECO:0000256" key="3">
    <source>
        <dbReference type="ARBA" id="ARBA00023163"/>
    </source>
</evidence>
<keyword evidence="2 4" id="KW-0238">DNA-binding</keyword>
<evidence type="ECO:0000313" key="7">
    <source>
        <dbReference type="EMBL" id="KEP70552.1"/>
    </source>
</evidence>
<dbReference type="PANTHER" id="PTHR30055">
    <property type="entry name" value="HTH-TYPE TRANSCRIPTIONAL REGULATOR RUTR"/>
    <property type="match status" value="1"/>
</dbReference>
<dbReference type="GO" id="GO:0003700">
    <property type="term" value="F:DNA-binding transcription factor activity"/>
    <property type="evidence" value="ECO:0007669"/>
    <property type="project" value="TreeGrafter"/>
</dbReference>
<evidence type="ECO:0000256" key="5">
    <source>
        <dbReference type="SAM" id="MobiDB-lite"/>
    </source>
</evidence>
<keyword evidence="8" id="KW-1185">Reference proteome</keyword>
<accession>A0A074U787</accession>
<dbReference type="EMBL" id="JHEH01000005">
    <property type="protein sequence ID" value="KEP70552.1"/>
    <property type="molecule type" value="Genomic_DNA"/>
</dbReference>
<dbReference type="InterPro" id="IPR009057">
    <property type="entry name" value="Homeodomain-like_sf"/>
</dbReference>
<proteinExistence type="predicted"/>
<feature type="DNA-binding region" description="H-T-H motif" evidence="4">
    <location>
        <begin position="35"/>
        <end position="54"/>
    </location>
</feature>
<feature type="domain" description="HTH tetR-type" evidence="6">
    <location>
        <begin position="12"/>
        <end position="72"/>
    </location>
</feature>
<evidence type="ECO:0000259" key="6">
    <source>
        <dbReference type="PROSITE" id="PS50977"/>
    </source>
</evidence>
<feature type="region of interest" description="Disordered" evidence="5">
    <location>
        <begin position="208"/>
        <end position="227"/>
    </location>
</feature>
<dbReference type="STRING" id="1185766.SAMN05216224_102291"/>
<evidence type="ECO:0000256" key="1">
    <source>
        <dbReference type="ARBA" id="ARBA00023015"/>
    </source>
</evidence>
<dbReference type="Gene3D" id="1.10.357.10">
    <property type="entry name" value="Tetracycline Repressor, domain 2"/>
    <property type="match status" value="1"/>
</dbReference>
<name>A0A074U787_9RHOB</name>
<dbReference type="GO" id="GO:0000976">
    <property type="term" value="F:transcription cis-regulatory region binding"/>
    <property type="evidence" value="ECO:0007669"/>
    <property type="project" value="TreeGrafter"/>
</dbReference>
<keyword evidence="1" id="KW-0805">Transcription regulation</keyword>
<dbReference type="Pfam" id="PF00440">
    <property type="entry name" value="TetR_N"/>
    <property type="match status" value="1"/>
</dbReference>